<dbReference type="PANTHER" id="PTHR24028">
    <property type="entry name" value="CADHERIN-87A"/>
    <property type="match status" value="1"/>
</dbReference>
<feature type="domain" description="Cadherin" evidence="12">
    <location>
        <begin position="65"/>
        <end position="142"/>
    </location>
</feature>
<evidence type="ECO:0000313" key="14">
    <source>
        <dbReference type="Proteomes" id="UP001217089"/>
    </source>
</evidence>
<feature type="transmembrane region" description="Helical" evidence="11">
    <location>
        <begin position="7"/>
        <end position="30"/>
    </location>
</feature>
<evidence type="ECO:0000259" key="12">
    <source>
        <dbReference type="PROSITE" id="PS50268"/>
    </source>
</evidence>
<feature type="domain" description="Cadherin" evidence="12">
    <location>
        <begin position="143"/>
        <end position="257"/>
    </location>
</feature>
<evidence type="ECO:0000256" key="5">
    <source>
        <dbReference type="ARBA" id="ARBA00022889"/>
    </source>
</evidence>
<evidence type="ECO:0000256" key="1">
    <source>
        <dbReference type="ARBA" id="ARBA00004167"/>
    </source>
</evidence>
<feature type="region of interest" description="Disordered" evidence="10">
    <location>
        <begin position="894"/>
        <end position="939"/>
    </location>
</feature>
<dbReference type="Proteomes" id="UP001217089">
    <property type="component" value="Unassembled WGS sequence"/>
</dbReference>
<keyword evidence="7 11" id="KW-0472">Membrane</keyword>
<evidence type="ECO:0000256" key="11">
    <source>
        <dbReference type="SAM" id="Phobius"/>
    </source>
</evidence>
<name>A0ABQ9DVX6_TEGGR</name>
<evidence type="ECO:0000256" key="4">
    <source>
        <dbReference type="ARBA" id="ARBA00022837"/>
    </source>
</evidence>
<feature type="domain" description="Cadherin" evidence="12">
    <location>
        <begin position="580"/>
        <end position="684"/>
    </location>
</feature>
<feature type="transmembrane region" description="Helical" evidence="11">
    <location>
        <begin position="793"/>
        <end position="817"/>
    </location>
</feature>
<keyword evidence="14" id="KW-1185">Reference proteome</keyword>
<dbReference type="Gene3D" id="2.60.40.60">
    <property type="entry name" value="Cadherins"/>
    <property type="match status" value="7"/>
</dbReference>
<dbReference type="SUPFAM" id="SSF49313">
    <property type="entry name" value="Cadherin-like"/>
    <property type="match status" value="7"/>
</dbReference>
<protein>
    <recommendedName>
        <fullName evidence="12">Cadherin domain-containing protein</fullName>
    </recommendedName>
</protein>
<evidence type="ECO:0000313" key="13">
    <source>
        <dbReference type="EMBL" id="KAJ8297423.1"/>
    </source>
</evidence>
<dbReference type="InterPro" id="IPR002126">
    <property type="entry name" value="Cadherin-like_dom"/>
</dbReference>
<feature type="domain" description="Cadherin" evidence="12">
    <location>
        <begin position="688"/>
        <end position="793"/>
    </location>
</feature>
<organism evidence="13 14">
    <name type="scientific">Tegillarca granosa</name>
    <name type="common">Malaysian cockle</name>
    <name type="synonym">Anadara granosa</name>
    <dbReference type="NCBI Taxonomy" id="220873"/>
    <lineage>
        <taxon>Eukaryota</taxon>
        <taxon>Metazoa</taxon>
        <taxon>Spiralia</taxon>
        <taxon>Lophotrochozoa</taxon>
        <taxon>Mollusca</taxon>
        <taxon>Bivalvia</taxon>
        <taxon>Autobranchia</taxon>
        <taxon>Pteriomorphia</taxon>
        <taxon>Arcoida</taxon>
        <taxon>Arcoidea</taxon>
        <taxon>Arcidae</taxon>
        <taxon>Tegillarca</taxon>
    </lineage>
</organism>
<accession>A0ABQ9DVX6</accession>
<dbReference type="PROSITE" id="PS00232">
    <property type="entry name" value="CADHERIN_1"/>
    <property type="match status" value="3"/>
</dbReference>
<reference evidence="13 14" key="1">
    <citation type="submission" date="2022-12" db="EMBL/GenBank/DDBJ databases">
        <title>Chromosome-level genome of Tegillarca granosa.</title>
        <authorList>
            <person name="Kim J."/>
        </authorList>
    </citation>
    <scope>NUCLEOTIDE SEQUENCE [LARGE SCALE GENOMIC DNA]</scope>
    <source>
        <strain evidence="13">Teg-2019</strain>
        <tissue evidence="13">Adductor muscle</tissue>
    </source>
</reference>
<feature type="compositionally biased region" description="Low complexity" evidence="10">
    <location>
        <begin position="928"/>
        <end position="939"/>
    </location>
</feature>
<gene>
    <name evidence="13" type="ORF">KUTeg_023954</name>
</gene>
<keyword evidence="3" id="KW-0677">Repeat</keyword>
<dbReference type="Pfam" id="PF00028">
    <property type="entry name" value="Cadherin"/>
    <property type="match status" value="6"/>
</dbReference>
<evidence type="ECO:0000256" key="2">
    <source>
        <dbReference type="ARBA" id="ARBA00022692"/>
    </source>
</evidence>
<feature type="compositionally biased region" description="Polar residues" evidence="10">
    <location>
        <begin position="903"/>
        <end position="913"/>
    </location>
</feature>
<keyword evidence="2 11" id="KW-0812">Transmembrane</keyword>
<dbReference type="SMART" id="SM00112">
    <property type="entry name" value="CA"/>
    <property type="match status" value="7"/>
</dbReference>
<keyword evidence="5" id="KW-0130">Cell adhesion</keyword>
<keyword evidence="6 11" id="KW-1133">Transmembrane helix</keyword>
<dbReference type="PRINTS" id="PR00205">
    <property type="entry name" value="CADHERIN"/>
</dbReference>
<dbReference type="InterPro" id="IPR015919">
    <property type="entry name" value="Cadherin-like_sf"/>
</dbReference>
<feature type="domain" description="Cadherin" evidence="12">
    <location>
        <begin position="378"/>
        <end position="475"/>
    </location>
</feature>
<evidence type="ECO:0000256" key="6">
    <source>
        <dbReference type="ARBA" id="ARBA00022989"/>
    </source>
</evidence>
<feature type="domain" description="Cadherin" evidence="12">
    <location>
        <begin position="476"/>
        <end position="579"/>
    </location>
</feature>
<dbReference type="InterPro" id="IPR020894">
    <property type="entry name" value="Cadherin_CS"/>
</dbReference>
<sequence>MASLRLSYIILNFAIGIVIVFGQDVVYHTLEDAGEVRKVSQRYIGSVSTSAKLKELTGENDFTNLRYSFLTTGSQFTSLFFIDEKTSELYTAGFIDRETLCEYSPICVINLDIAAQSTIGSFFKKIKVAIYIDDLNDNSPKFAKELIHESISEAVLVGTSITIEGARDRDTSEQFSLQNYTVIGSSPSEKIPFNITFEKKLDGTSKVKLIVSQALNREEKDSYQLSIIASDGGITPQNGTLKVNITITDVNDNPPMFNKTSYNVTVKEDVNISTVILQLTAVDPDQGKNGQIFYGLSPHQSETILKLFSINNITGELSVEAPLIYVPGNQYGIIVEASDRGDQPLTSQTFVHVTILDAGNSKPTINVNVLSGADVSKISEFANIGAVVAHIAVKDSDTGLNGQVSCFLNNSNFELKSLEVNVSEFKVTVAQTLDRENQEIHYIKISCRDHGSPSLNTSEIFRVEVEDENDNTPIFSATKYAGNIRENNQIGEVIRQVTATDLDIGQNGQIRYYIPHAETSLFEVDSVTGVVRSTTVFDREKMKKISTVILAVDLGNPANTGTTELVVTIDDVNDETPKFTKSEFIFKISENLQTGKIVGRLTATDDDSGDNAKIVFSAYPPTPPTIPFVVLSDGVIKADRELDREDKNYYEFKVIASDLGFPSLNSSARVKITITDQNDNAPVISWPSKINNSVYISVKKETGSVITRVKAYDPDEGTNSVLTYYIENRNDSDIFELTHDTGELLLKSKLDPHIGKLFRFDIIVSDRGQVHKSSRTTLNVIVLSPVSSKQSNFVIVIVLVTITIILSAVIIMIICVLRKIDRNRQIKEKKLYADTKYDPSVGVFSLPSDESIEKKKKKEVSFSIDDDEQFHSDPLNISLKNNNISFDGKDFETHLKSQKNDDNNSINSGDTNASDSGKGGSDDESHGGRSSQSGLSRSQQKLWLDMQRTQNGELKTFPSQWKTLPNGQTVNKKLWLDQSQTGQLRFSPAISSSSQDIDIAIENKLQVWEIFCSLQKRLNNNMTSFISQSIQNLNQNESILKLIFLTKKKKKKFLNFGFIYTRFSHNLKF</sequence>
<dbReference type="Pfam" id="PF08266">
    <property type="entry name" value="Cadherin_2"/>
    <property type="match status" value="1"/>
</dbReference>
<keyword evidence="8" id="KW-0325">Glycoprotein</keyword>
<comment type="subcellular location">
    <subcellularLocation>
        <location evidence="1">Membrane</location>
        <topology evidence="1">Single-pass membrane protein</topology>
    </subcellularLocation>
</comment>
<evidence type="ECO:0000256" key="9">
    <source>
        <dbReference type="PROSITE-ProRule" id="PRU00043"/>
    </source>
</evidence>
<dbReference type="EMBL" id="JARBDR010000923">
    <property type="protein sequence ID" value="KAJ8297423.1"/>
    <property type="molecule type" value="Genomic_DNA"/>
</dbReference>
<comment type="caution">
    <text evidence="13">The sequence shown here is derived from an EMBL/GenBank/DDBJ whole genome shotgun (WGS) entry which is preliminary data.</text>
</comment>
<dbReference type="PROSITE" id="PS50268">
    <property type="entry name" value="CADHERIN_2"/>
    <property type="match status" value="7"/>
</dbReference>
<evidence type="ECO:0000256" key="7">
    <source>
        <dbReference type="ARBA" id="ARBA00023136"/>
    </source>
</evidence>
<feature type="domain" description="Cadherin" evidence="12">
    <location>
        <begin position="258"/>
        <end position="365"/>
    </location>
</feature>
<keyword evidence="4 9" id="KW-0106">Calcium</keyword>
<proteinExistence type="predicted"/>
<evidence type="ECO:0000256" key="10">
    <source>
        <dbReference type="SAM" id="MobiDB-lite"/>
    </source>
</evidence>
<dbReference type="InterPro" id="IPR050174">
    <property type="entry name" value="Protocadherin/Cadherin-CA"/>
</dbReference>
<dbReference type="PANTHER" id="PTHR24028:SF146">
    <property type="entry name" value="CADHERIN 96CB, ISOFORM D-RELATED"/>
    <property type="match status" value="1"/>
</dbReference>
<dbReference type="InterPro" id="IPR013164">
    <property type="entry name" value="Cadherin_N"/>
</dbReference>
<dbReference type="CDD" id="cd11304">
    <property type="entry name" value="Cadherin_repeat"/>
    <property type="match status" value="7"/>
</dbReference>
<evidence type="ECO:0000256" key="3">
    <source>
        <dbReference type="ARBA" id="ARBA00022737"/>
    </source>
</evidence>
<evidence type="ECO:0000256" key="8">
    <source>
        <dbReference type="ARBA" id="ARBA00023180"/>
    </source>
</evidence>